<evidence type="ECO:0000256" key="3">
    <source>
        <dbReference type="ARBA" id="ARBA00022603"/>
    </source>
</evidence>
<evidence type="ECO:0000256" key="5">
    <source>
        <dbReference type="ARBA" id="ARBA00022691"/>
    </source>
</evidence>
<reference evidence="8" key="2">
    <citation type="journal article" date="2012" name="PLoS ONE">
        <title>A Deeply Branching Thermophilic Bacterium with an Ancient Acetyl-CoA Pathway Dominates a Subsurface Ecosystem.</title>
        <authorList>
            <person name="Takami H."/>
            <person name="Noguchi H."/>
            <person name="Takaki Y."/>
            <person name="Uchiyama I."/>
            <person name="Toyoda A."/>
            <person name="Nishi S."/>
            <person name="Chee G.-J."/>
            <person name="Arai W."/>
            <person name="Nunoura T."/>
            <person name="Itoh T."/>
            <person name="Hattori M."/>
            <person name="Takai K."/>
        </authorList>
    </citation>
    <scope>NUCLEOTIDE SEQUENCE</scope>
</reference>
<dbReference type="AlphaFoldDB" id="H5SA49"/>
<dbReference type="HAMAP" id="MF_01877">
    <property type="entry name" value="16SrRNA_methyltr_I"/>
    <property type="match status" value="1"/>
</dbReference>
<dbReference type="PANTHER" id="PTHR46111:SF1">
    <property type="entry name" value="RIBOSOMAL RNA SMALL SUBUNIT METHYLTRANSFERASE I"/>
    <property type="match status" value="1"/>
</dbReference>
<comment type="function">
    <text evidence="6">Catalyzes the 2'-O-methylation of the ribose of cytidine 1402 (C1402) in 16S rRNA.</text>
</comment>
<dbReference type="FunFam" id="3.30.950.10:FF:000002">
    <property type="entry name" value="Ribosomal RNA small subunit methyltransferase I"/>
    <property type="match status" value="1"/>
</dbReference>
<keyword evidence="3 6" id="KW-0489">Methyltransferase</keyword>
<comment type="subcellular location">
    <subcellularLocation>
        <location evidence="6">Cytoplasm</location>
    </subcellularLocation>
</comment>
<dbReference type="CDD" id="cd11648">
    <property type="entry name" value="RsmI"/>
    <property type="match status" value="1"/>
</dbReference>
<keyword evidence="2 6" id="KW-0698">rRNA processing</keyword>
<dbReference type="InterPro" id="IPR008189">
    <property type="entry name" value="rRNA_ssu_MeTfrase_I"/>
</dbReference>
<evidence type="ECO:0000256" key="4">
    <source>
        <dbReference type="ARBA" id="ARBA00022679"/>
    </source>
</evidence>
<dbReference type="Gene3D" id="3.40.1010.10">
    <property type="entry name" value="Cobalt-precorrin-4 Transmethylase, Domain 1"/>
    <property type="match status" value="1"/>
</dbReference>
<evidence type="ECO:0000259" key="7">
    <source>
        <dbReference type="Pfam" id="PF00590"/>
    </source>
</evidence>
<dbReference type="InterPro" id="IPR014776">
    <property type="entry name" value="4pyrrole_Mease_sub2"/>
</dbReference>
<feature type="domain" description="Tetrapyrrole methylase" evidence="7">
    <location>
        <begin position="3"/>
        <end position="200"/>
    </location>
</feature>
<dbReference type="InterPro" id="IPR018063">
    <property type="entry name" value="SAM_MeTrfase_RsmI_CS"/>
</dbReference>
<evidence type="ECO:0000256" key="1">
    <source>
        <dbReference type="ARBA" id="ARBA00022490"/>
    </source>
</evidence>
<evidence type="ECO:0000256" key="6">
    <source>
        <dbReference type="HAMAP-Rule" id="MF_01877"/>
    </source>
</evidence>
<evidence type="ECO:0000256" key="2">
    <source>
        <dbReference type="ARBA" id="ARBA00022552"/>
    </source>
</evidence>
<dbReference type="PIRSF" id="PIRSF005917">
    <property type="entry name" value="MTase_YraL"/>
    <property type="match status" value="1"/>
</dbReference>
<keyword evidence="5 6" id="KW-0949">S-adenosyl-L-methionine</keyword>
<organism evidence="8">
    <name type="scientific">uncultured Chloroflexota bacterium</name>
    <dbReference type="NCBI Taxonomy" id="166587"/>
    <lineage>
        <taxon>Bacteria</taxon>
        <taxon>Bacillati</taxon>
        <taxon>Chloroflexota</taxon>
        <taxon>environmental samples</taxon>
    </lineage>
</organism>
<dbReference type="FunFam" id="3.40.1010.10:FF:000007">
    <property type="entry name" value="Ribosomal RNA small subunit methyltransferase I"/>
    <property type="match status" value="1"/>
</dbReference>
<dbReference type="EMBL" id="AP011646">
    <property type="protein sequence ID" value="BAL53035.1"/>
    <property type="molecule type" value="Genomic_DNA"/>
</dbReference>
<dbReference type="NCBIfam" id="TIGR00096">
    <property type="entry name" value="16S rRNA (cytidine(1402)-2'-O)-methyltransferase"/>
    <property type="match status" value="1"/>
</dbReference>
<sequence>MGTLYLVATPIGNLDDLSPRALRILQEVPLIAAEDTRRTRQLLLAKGIQHKRLISYHAHNQKEREQSLLKALEEGDVALVSDAGTPALNDPGYELVRAAIQAGHSIVPIPGPAAPILALIASGLPTDTFLYLGYLPRKRNERRARLEAVRHLPFTLIFLEAPHRLVEMLEDVLDVLGDRRLALARELTKVHEEVWRGSVSAALRHLDLEPPRGEFTLVVEGAAEVASPRWSEAELDRALRQGRAQGESATELARKLSRVSGWKRREVYERLRVIELDDGGR</sequence>
<reference evidence="8" key="1">
    <citation type="journal article" date="2005" name="Environ. Microbiol.">
        <title>Genetic and functional properties of uncultivated thermophilic crenarchaeotes from a subsurface gold mine as revealed by analysis of genome fragments.</title>
        <authorList>
            <person name="Nunoura T."/>
            <person name="Hirayama H."/>
            <person name="Takami H."/>
            <person name="Oida H."/>
            <person name="Nishi S."/>
            <person name="Shimamura S."/>
            <person name="Suzuki Y."/>
            <person name="Inagaki F."/>
            <person name="Takai K."/>
            <person name="Nealson K.H."/>
            <person name="Horikoshi K."/>
        </authorList>
    </citation>
    <scope>NUCLEOTIDE SEQUENCE</scope>
</reference>
<comment type="similarity">
    <text evidence="6">Belongs to the methyltransferase superfamily. RsmI family.</text>
</comment>
<dbReference type="Gene3D" id="3.30.950.10">
    <property type="entry name" value="Methyltransferase, Cobalt-precorrin-4 Transmethylase, Domain 2"/>
    <property type="match status" value="1"/>
</dbReference>
<dbReference type="InterPro" id="IPR000878">
    <property type="entry name" value="4pyrrol_Mease"/>
</dbReference>
<proteinExistence type="inferred from homology"/>
<dbReference type="PANTHER" id="PTHR46111">
    <property type="entry name" value="RIBOSOMAL RNA SMALL SUBUNIT METHYLTRANSFERASE I"/>
    <property type="match status" value="1"/>
</dbReference>
<dbReference type="PROSITE" id="PS01296">
    <property type="entry name" value="RSMI"/>
    <property type="match status" value="1"/>
</dbReference>
<evidence type="ECO:0000313" key="8">
    <source>
        <dbReference type="EMBL" id="BAL53035.1"/>
    </source>
</evidence>
<dbReference type="Pfam" id="PF00590">
    <property type="entry name" value="TP_methylase"/>
    <property type="match status" value="1"/>
</dbReference>
<gene>
    <name evidence="6" type="primary">rsmI</name>
    <name evidence="8" type="ORF">HGMM_F04B01C10</name>
</gene>
<accession>H5SA49</accession>
<keyword evidence="4 6" id="KW-0808">Transferase</keyword>
<dbReference type="EC" id="2.1.1.198" evidence="6"/>
<dbReference type="GO" id="GO:0070677">
    <property type="term" value="F:rRNA (cytosine-2'-O-)-methyltransferase activity"/>
    <property type="evidence" value="ECO:0007669"/>
    <property type="project" value="UniProtKB-UniRule"/>
</dbReference>
<dbReference type="GO" id="GO:0005737">
    <property type="term" value="C:cytoplasm"/>
    <property type="evidence" value="ECO:0007669"/>
    <property type="project" value="UniProtKB-SubCell"/>
</dbReference>
<name>H5SA49_9CHLR</name>
<dbReference type="InterPro" id="IPR035996">
    <property type="entry name" value="4pyrrol_Methylase_sf"/>
</dbReference>
<protein>
    <recommendedName>
        <fullName evidence="6">Ribosomal RNA small subunit methyltransferase I</fullName>
        <ecNumber evidence="6">2.1.1.198</ecNumber>
    </recommendedName>
    <alternativeName>
        <fullName evidence="6">16S rRNA 2'-O-ribose C1402 methyltransferase</fullName>
    </alternativeName>
    <alternativeName>
        <fullName evidence="6">rRNA (cytidine-2'-O-)-methyltransferase RsmI</fullName>
    </alternativeName>
</protein>
<comment type="catalytic activity">
    <reaction evidence="6">
        <text>cytidine(1402) in 16S rRNA + S-adenosyl-L-methionine = 2'-O-methylcytidine(1402) in 16S rRNA + S-adenosyl-L-homocysteine + H(+)</text>
        <dbReference type="Rhea" id="RHEA:42924"/>
        <dbReference type="Rhea" id="RHEA-COMP:10285"/>
        <dbReference type="Rhea" id="RHEA-COMP:10286"/>
        <dbReference type="ChEBI" id="CHEBI:15378"/>
        <dbReference type="ChEBI" id="CHEBI:57856"/>
        <dbReference type="ChEBI" id="CHEBI:59789"/>
        <dbReference type="ChEBI" id="CHEBI:74495"/>
        <dbReference type="ChEBI" id="CHEBI:82748"/>
        <dbReference type="EC" id="2.1.1.198"/>
    </reaction>
</comment>
<keyword evidence="1 6" id="KW-0963">Cytoplasm</keyword>
<dbReference type="InterPro" id="IPR014777">
    <property type="entry name" value="4pyrrole_Mease_sub1"/>
</dbReference>
<dbReference type="SUPFAM" id="SSF53790">
    <property type="entry name" value="Tetrapyrrole methylase"/>
    <property type="match status" value="1"/>
</dbReference>